<dbReference type="SUPFAM" id="SSF51445">
    <property type="entry name" value="(Trans)glycosidases"/>
    <property type="match status" value="1"/>
</dbReference>
<dbReference type="GO" id="GO:0008831">
    <property type="term" value="F:dTDP-4-dehydrorhamnose reductase activity"/>
    <property type="evidence" value="ECO:0007669"/>
    <property type="project" value="UniProtKB-EC"/>
</dbReference>
<accession>A0A7X5YH34</accession>
<comment type="caution">
    <text evidence="1">The sequence shown here is derived from an EMBL/GenBank/DDBJ whole genome shotgun (WGS) entry which is preliminary data.</text>
</comment>
<evidence type="ECO:0000313" key="1">
    <source>
        <dbReference type="EMBL" id="NJC39855.1"/>
    </source>
</evidence>
<keyword evidence="2" id="KW-1185">Reference proteome</keyword>
<dbReference type="InterPro" id="IPR017853">
    <property type="entry name" value="GH"/>
</dbReference>
<dbReference type="GO" id="GO:0005975">
    <property type="term" value="P:carbohydrate metabolic process"/>
    <property type="evidence" value="ECO:0007669"/>
    <property type="project" value="InterPro"/>
</dbReference>
<dbReference type="EC" id="1.1.1.133" evidence="1"/>
<dbReference type="RefSeq" id="WP_245161386.1">
    <property type="nucleotide sequence ID" value="NZ_JAATJM010000001.1"/>
</dbReference>
<sequence>MIAPELWGGHECTVNRVEDRWRDQSHLSGHHDRIEDLDRFAELGLKALRYPVLWERTELQPERFDWSWPDERLARMQALGLRPIVGLTHHGSGPAWTDLLDPAFPVGLARYAREVARRYPWVRDWTPVNEPLTTARFSALYGLWYPHRRDEGQFWLALLNQIDAVRLSMRAIREVNPEARLIQTEDFGHTWGTEPCATQANFENARRLMTWDLLTGRVVPGHPVWLRMEAYGLGARLDAIAEDPCPPDVLGLNHYVTSDRFLDHRLEHYPPQFHGGNGEIAYADVEAVRVLADHPSGWGRSIAALWNRYRLPIAVTECHLGCTPDQQRRWLANCWHAAVQARCDGVDLEAVTVWALLGSHDWDSLLTQWRGSYEPGAFDVSTGEPRLTPLGELVKELAADGAVHCDEPGWWELDQRLLYPPAHGGALVSGNRH</sequence>
<dbReference type="EMBL" id="JAATJM010000001">
    <property type="protein sequence ID" value="NJC39855.1"/>
    <property type="molecule type" value="Genomic_DNA"/>
</dbReference>
<keyword evidence="1" id="KW-0560">Oxidoreductase</keyword>
<dbReference type="GO" id="GO:0004553">
    <property type="term" value="F:hydrolase activity, hydrolyzing O-glycosyl compounds"/>
    <property type="evidence" value="ECO:0007669"/>
    <property type="project" value="InterPro"/>
</dbReference>
<dbReference type="AlphaFoldDB" id="A0A7X5YH34"/>
<reference evidence="1 2" key="1">
    <citation type="submission" date="2020-03" db="EMBL/GenBank/DDBJ databases">
        <title>Genomic Encyclopedia of Type Strains, Phase IV (KMG-IV): sequencing the most valuable type-strain genomes for metagenomic binning, comparative biology and taxonomic classification.</title>
        <authorList>
            <person name="Goeker M."/>
        </authorList>
    </citation>
    <scope>NUCLEOTIDE SEQUENCE [LARGE SCALE GENOMIC DNA]</scope>
    <source>
        <strain evidence="1 2">DSM 4736</strain>
    </source>
</reference>
<dbReference type="Proteomes" id="UP000587415">
    <property type="component" value="Unassembled WGS sequence"/>
</dbReference>
<dbReference type="Gene3D" id="3.20.20.80">
    <property type="entry name" value="Glycosidases"/>
    <property type="match status" value="1"/>
</dbReference>
<protein>
    <submittedName>
        <fullName evidence="1">dTDP-4-dehydrorhamnose reductase</fullName>
        <ecNumber evidence="1">1.1.1.133</ecNumber>
    </submittedName>
</protein>
<name>A0A7X5YH34_9CAUL</name>
<proteinExistence type="predicted"/>
<evidence type="ECO:0000313" key="2">
    <source>
        <dbReference type="Proteomes" id="UP000587415"/>
    </source>
</evidence>
<organism evidence="1 2">
    <name type="scientific">Brevundimonas alba</name>
    <dbReference type="NCBI Taxonomy" id="74314"/>
    <lineage>
        <taxon>Bacteria</taxon>
        <taxon>Pseudomonadati</taxon>
        <taxon>Pseudomonadota</taxon>
        <taxon>Alphaproteobacteria</taxon>
        <taxon>Caulobacterales</taxon>
        <taxon>Caulobacteraceae</taxon>
        <taxon>Brevundimonas</taxon>
    </lineage>
</organism>
<gene>
    <name evidence="1" type="ORF">GGQ87_000113</name>
</gene>